<feature type="domain" description="SS18 N-terminal" evidence="4">
    <location>
        <begin position="4"/>
        <end position="58"/>
    </location>
</feature>
<feature type="coiled-coil region" evidence="2">
    <location>
        <begin position="39"/>
        <end position="79"/>
    </location>
</feature>
<comment type="similarity">
    <text evidence="1">Belongs to the SS18 family.</text>
</comment>
<reference evidence="5" key="1">
    <citation type="submission" date="2022-08" db="EMBL/GenBank/DDBJ databases">
        <title>Novel sulfate-reducing endosymbionts in the free-living metamonad Anaeramoeba.</title>
        <authorList>
            <person name="Jerlstrom-Hultqvist J."/>
            <person name="Cepicka I."/>
            <person name="Gallot-Lavallee L."/>
            <person name="Salas-Leiva D."/>
            <person name="Curtis B.A."/>
            <person name="Zahonova K."/>
            <person name="Pipaliya S."/>
            <person name="Dacks J."/>
            <person name="Roger A.J."/>
        </authorList>
    </citation>
    <scope>NUCLEOTIDE SEQUENCE</scope>
    <source>
        <strain evidence="5">Schooner1</strain>
    </source>
</reference>
<keyword evidence="6" id="KW-1185">Reference proteome</keyword>
<evidence type="ECO:0000259" key="4">
    <source>
        <dbReference type="Pfam" id="PF05030"/>
    </source>
</evidence>
<protein>
    <submittedName>
        <fullName evidence="5">Transcription factor ssxt family-related</fullName>
    </submittedName>
</protein>
<feature type="compositionally biased region" description="Basic residues" evidence="3">
    <location>
        <begin position="157"/>
        <end position="190"/>
    </location>
</feature>
<evidence type="ECO:0000256" key="1">
    <source>
        <dbReference type="ARBA" id="ARBA00007945"/>
    </source>
</evidence>
<evidence type="ECO:0000313" key="6">
    <source>
        <dbReference type="Proteomes" id="UP001150062"/>
    </source>
</evidence>
<evidence type="ECO:0000256" key="2">
    <source>
        <dbReference type="SAM" id="Coils"/>
    </source>
</evidence>
<dbReference type="Pfam" id="PF05030">
    <property type="entry name" value="SSXT"/>
    <property type="match status" value="1"/>
</dbReference>
<organism evidence="5 6">
    <name type="scientific">Anaeramoeba flamelloides</name>
    <dbReference type="NCBI Taxonomy" id="1746091"/>
    <lineage>
        <taxon>Eukaryota</taxon>
        <taxon>Metamonada</taxon>
        <taxon>Anaeramoebidae</taxon>
        <taxon>Anaeramoeba</taxon>
    </lineage>
</organism>
<evidence type="ECO:0000256" key="3">
    <source>
        <dbReference type="SAM" id="MobiDB-lite"/>
    </source>
</evidence>
<evidence type="ECO:0000313" key="5">
    <source>
        <dbReference type="EMBL" id="KAJ6232862.1"/>
    </source>
</evidence>
<feature type="region of interest" description="Disordered" evidence="3">
    <location>
        <begin position="157"/>
        <end position="202"/>
    </location>
</feature>
<proteinExistence type="inferred from homology"/>
<gene>
    <name evidence="5" type="ORF">M0813_04389</name>
</gene>
<keyword evidence="2" id="KW-0175">Coiled coil</keyword>
<sequence>MESITQGEIEEKLEEGKYLIGAIIENQSLGKLTESTAYLRKLQKNLVQLSSIADNQIRNESEQNEKNQTEEQLEQKEGQILYSQHQHMFQKFLTGLIEYGAKDLKKIAKYMGVTEDEVVMFFWRYTVNLQQKGRMLEAYSLATQSNLFKRVCDLQTKKTRKTRPRKTKTRKKRVQKRNKKKKINVNKKEKKVSTTKTKTKTKNVKNEKTEQIKETNQINNTNNNDNMIINNNITNTNINSSKFGINSSNQQNALNKNSTILHENNDNTQKILKKRRVAKK</sequence>
<name>A0ABQ8XLD5_9EUKA</name>
<dbReference type="Proteomes" id="UP001150062">
    <property type="component" value="Unassembled WGS sequence"/>
</dbReference>
<comment type="caution">
    <text evidence="5">The sequence shown here is derived from an EMBL/GenBank/DDBJ whole genome shotgun (WGS) entry which is preliminary data.</text>
</comment>
<dbReference type="InterPro" id="IPR007726">
    <property type="entry name" value="SS18_N"/>
</dbReference>
<accession>A0ABQ8XLD5</accession>
<dbReference type="EMBL" id="JAOAOG010000287">
    <property type="protein sequence ID" value="KAJ6232862.1"/>
    <property type="molecule type" value="Genomic_DNA"/>
</dbReference>